<name>A0A061DDZ8_BABBI</name>
<protein>
    <submittedName>
        <fullName evidence="7">PHOSPHATIDYLINOSITOL N-ACETYLGLUCOSAMINYLTRANSFERASE SUBUNIT P, putative</fullName>
    </submittedName>
</protein>
<keyword evidence="8" id="KW-1185">Reference proteome</keyword>
<dbReference type="GO" id="GO:0016020">
    <property type="term" value="C:membrane"/>
    <property type="evidence" value="ECO:0007669"/>
    <property type="project" value="UniProtKB-SubCell"/>
</dbReference>
<dbReference type="PANTHER" id="PTHR46346">
    <property type="entry name" value="PHOSPHATIDYLINOSITOL N-ACETYLGLUCOSAMINYLTRANSFERASE SUBUNIT P"/>
    <property type="match status" value="1"/>
</dbReference>
<dbReference type="GO" id="GO:0016757">
    <property type="term" value="F:glycosyltransferase activity"/>
    <property type="evidence" value="ECO:0007669"/>
    <property type="project" value="UniProtKB-KW"/>
</dbReference>
<evidence type="ECO:0000256" key="1">
    <source>
        <dbReference type="ARBA" id="ARBA00004141"/>
    </source>
</evidence>
<dbReference type="GO" id="GO:0006506">
    <property type="term" value="P:GPI anchor biosynthetic process"/>
    <property type="evidence" value="ECO:0007669"/>
    <property type="project" value="TreeGrafter"/>
</dbReference>
<dbReference type="AlphaFoldDB" id="A0A061DDZ8"/>
<dbReference type="InterPro" id="IPR052263">
    <property type="entry name" value="GPI_Anchor_Biosynth"/>
</dbReference>
<sequence length="121" mass="13913">METELKAYLTLLLSYVILGLYFVWALTPEWIINSYGITYYPSKHWAVALPSSLLILGFYFLLYNFFTERSMLPPLNSPSAFTGIARPHINVHAQQVLRIREKQKIPLHDVPLGSVNQLLYG</sequence>
<keyword evidence="3 5" id="KW-1133">Transmembrane helix</keyword>
<dbReference type="Pfam" id="PF08510">
    <property type="entry name" value="PIG-P"/>
    <property type="match status" value="1"/>
</dbReference>
<keyword evidence="7" id="KW-0328">Glycosyltransferase</keyword>
<accession>A0A061DDZ8</accession>
<dbReference type="InterPro" id="IPR013717">
    <property type="entry name" value="PIG-P"/>
</dbReference>
<evidence type="ECO:0000256" key="3">
    <source>
        <dbReference type="ARBA" id="ARBA00022989"/>
    </source>
</evidence>
<feature type="transmembrane region" description="Helical" evidence="5">
    <location>
        <begin position="45"/>
        <end position="66"/>
    </location>
</feature>
<keyword evidence="4 5" id="KW-0472">Membrane</keyword>
<evidence type="ECO:0000256" key="4">
    <source>
        <dbReference type="ARBA" id="ARBA00023136"/>
    </source>
</evidence>
<gene>
    <name evidence="7" type="ORF">BBBOND_0306290</name>
</gene>
<dbReference type="STRING" id="5866.A0A061DDZ8"/>
<comment type="subcellular location">
    <subcellularLocation>
        <location evidence="1">Membrane</location>
        <topology evidence="1">Multi-pass membrane protein</topology>
    </subcellularLocation>
</comment>
<dbReference type="RefSeq" id="XP_012768911.1">
    <property type="nucleotide sequence ID" value="XM_012913457.1"/>
</dbReference>
<proteinExistence type="predicted"/>
<evidence type="ECO:0000313" key="8">
    <source>
        <dbReference type="Proteomes" id="UP000033188"/>
    </source>
</evidence>
<feature type="domain" description="PIG-P" evidence="6">
    <location>
        <begin position="3"/>
        <end position="120"/>
    </location>
</feature>
<dbReference type="Proteomes" id="UP000033188">
    <property type="component" value="Chromosome 3"/>
</dbReference>
<organism evidence="7 8">
    <name type="scientific">Babesia bigemina</name>
    <dbReference type="NCBI Taxonomy" id="5866"/>
    <lineage>
        <taxon>Eukaryota</taxon>
        <taxon>Sar</taxon>
        <taxon>Alveolata</taxon>
        <taxon>Apicomplexa</taxon>
        <taxon>Aconoidasida</taxon>
        <taxon>Piroplasmida</taxon>
        <taxon>Babesiidae</taxon>
        <taxon>Babesia</taxon>
    </lineage>
</organism>
<dbReference type="EMBL" id="LK391709">
    <property type="protein sequence ID" value="CDR96725.1"/>
    <property type="molecule type" value="Genomic_DNA"/>
</dbReference>
<feature type="transmembrane region" description="Helical" evidence="5">
    <location>
        <begin position="7"/>
        <end position="25"/>
    </location>
</feature>
<reference evidence="8" key="1">
    <citation type="journal article" date="2014" name="Nucleic Acids Res.">
        <title>The evolutionary dynamics of variant antigen genes in Babesia reveal a history of genomic innovation underlying host-parasite interaction.</title>
        <authorList>
            <person name="Jackson A.P."/>
            <person name="Otto T.D."/>
            <person name="Darby A."/>
            <person name="Ramaprasad A."/>
            <person name="Xia D."/>
            <person name="Echaide I.E."/>
            <person name="Farber M."/>
            <person name="Gahlot S."/>
            <person name="Gamble J."/>
            <person name="Gupta D."/>
            <person name="Gupta Y."/>
            <person name="Jackson L."/>
            <person name="Malandrin L."/>
            <person name="Malas T.B."/>
            <person name="Moussa E."/>
            <person name="Nair M."/>
            <person name="Reid A.J."/>
            <person name="Sanders M."/>
            <person name="Sharma J."/>
            <person name="Tracey A."/>
            <person name="Quail M.A."/>
            <person name="Weir W."/>
            <person name="Wastling J.M."/>
            <person name="Hall N."/>
            <person name="Willadsen P."/>
            <person name="Lingelbach K."/>
            <person name="Shiels B."/>
            <person name="Tait A."/>
            <person name="Berriman M."/>
            <person name="Allred D.R."/>
            <person name="Pain A."/>
        </authorList>
    </citation>
    <scope>NUCLEOTIDE SEQUENCE [LARGE SCALE GENOMIC DNA]</scope>
    <source>
        <strain evidence="8">Bond</strain>
    </source>
</reference>
<dbReference type="KEGG" id="bbig:BBBOND_0306290"/>
<dbReference type="GeneID" id="24565266"/>
<keyword evidence="2 5" id="KW-0812">Transmembrane</keyword>
<dbReference type="PANTHER" id="PTHR46346:SF1">
    <property type="entry name" value="PHOSPHATIDYLINOSITOL N-ACETYLGLUCOSAMINYLTRANSFERASE SUBUNIT P"/>
    <property type="match status" value="1"/>
</dbReference>
<dbReference type="GO" id="GO:0005783">
    <property type="term" value="C:endoplasmic reticulum"/>
    <property type="evidence" value="ECO:0007669"/>
    <property type="project" value="TreeGrafter"/>
</dbReference>
<dbReference type="OMA" id="EWIINSY"/>
<keyword evidence="7" id="KW-0808">Transferase</keyword>
<evidence type="ECO:0000313" key="7">
    <source>
        <dbReference type="EMBL" id="CDR96725.1"/>
    </source>
</evidence>
<dbReference type="OrthoDB" id="690928at2759"/>
<evidence type="ECO:0000259" key="6">
    <source>
        <dbReference type="Pfam" id="PF08510"/>
    </source>
</evidence>
<evidence type="ECO:0000256" key="2">
    <source>
        <dbReference type="ARBA" id="ARBA00022692"/>
    </source>
</evidence>
<dbReference type="VEuPathDB" id="PiroplasmaDB:BBBOND_0306290"/>
<evidence type="ECO:0000256" key="5">
    <source>
        <dbReference type="SAM" id="Phobius"/>
    </source>
</evidence>